<evidence type="ECO:0000256" key="1">
    <source>
        <dbReference type="SAM" id="MobiDB-lite"/>
    </source>
</evidence>
<reference evidence="2" key="1">
    <citation type="submission" date="2021-03" db="EMBL/GenBank/DDBJ databases">
        <title>Molecular epidemiology and mechanisms of colistin and carbapenem resistance in Enterobacteriaceae from clinical isolates, the environment and porcine samples in Pretoria, South Africa.</title>
        <authorList>
            <person name="Bogoshi D."/>
            <person name="Mbelle N.M."/>
            <person name="Naidoo V."/>
            <person name="Osei Sekyere J."/>
        </authorList>
    </citation>
    <scope>NUCLEOTIDE SEQUENCE</scope>
    <source>
        <strain evidence="2">ESB009</strain>
    </source>
</reference>
<dbReference type="EMBL" id="JAGETT010000040">
    <property type="protein sequence ID" value="MBO1919942.1"/>
    <property type="molecule type" value="Genomic_DNA"/>
</dbReference>
<comment type="caution">
    <text evidence="2">The sequence shown here is derived from an EMBL/GenBank/DDBJ whole genome shotgun (WGS) entry which is preliminary data.</text>
</comment>
<organism evidence="2">
    <name type="scientific">Staphylococcus xylosus</name>
    <dbReference type="NCBI Taxonomy" id="1288"/>
    <lineage>
        <taxon>Bacteria</taxon>
        <taxon>Bacillati</taxon>
        <taxon>Bacillota</taxon>
        <taxon>Bacilli</taxon>
        <taxon>Bacillales</taxon>
        <taxon>Staphylococcaceae</taxon>
        <taxon>Staphylococcus</taxon>
    </lineage>
</organism>
<accession>A0A939SMB2</accession>
<protein>
    <submittedName>
        <fullName evidence="2">Uncharacterized protein</fullName>
    </submittedName>
</protein>
<dbReference type="AlphaFoldDB" id="A0A939SMB2"/>
<proteinExistence type="predicted"/>
<sequence length="50" mass="5520">MMNHTNDNGNEPQYRSSSHHEIASGGASVSYGDLAKSENLNRMKSINKQI</sequence>
<feature type="compositionally biased region" description="Polar residues" evidence="1">
    <location>
        <begin position="1"/>
        <end position="16"/>
    </location>
</feature>
<gene>
    <name evidence="2" type="ORF">J4710_07190</name>
</gene>
<evidence type="ECO:0000313" key="2">
    <source>
        <dbReference type="EMBL" id="MBO1919942.1"/>
    </source>
</evidence>
<name>A0A939SMB2_STAXY</name>
<feature type="region of interest" description="Disordered" evidence="1">
    <location>
        <begin position="1"/>
        <end position="50"/>
    </location>
</feature>